<evidence type="ECO:0000313" key="3">
    <source>
        <dbReference type="Proteomes" id="UP000008311"/>
    </source>
</evidence>
<proteinExistence type="predicted"/>
<keyword evidence="3" id="KW-1185">Reference proteome</keyword>
<dbReference type="InParanoid" id="B9S5M6"/>
<feature type="compositionally biased region" description="Basic and acidic residues" evidence="1">
    <location>
        <begin position="43"/>
        <end position="54"/>
    </location>
</feature>
<feature type="region of interest" description="Disordered" evidence="1">
    <location>
        <begin position="24"/>
        <end position="54"/>
    </location>
</feature>
<accession>B9S5M6</accession>
<organism evidence="2 3">
    <name type="scientific">Ricinus communis</name>
    <name type="common">Castor bean</name>
    <dbReference type="NCBI Taxonomy" id="3988"/>
    <lineage>
        <taxon>Eukaryota</taxon>
        <taxon>Viridiplantae</taxon>
        <taxon>Streptophyta</taxon>
        <taxon>Embryophyta</taxon>
        <taxon>Tracheophyta</taxon>
        <taxon>Spermatophyta</taxon>
        <taxon>Magnoliopsida</taxon>
        <taxon>eudicotyledons</taxon>
        <taxon>Gunneridae</taxon>
        <taxon>Pentapetalae</taxon>
        <taxon>rosids</taxon>
        <taxon>fabids</taxon>
        <taxon>Malpighiales</taxon>
        <taxon>Euphorbiaceae</taxon>
        <taxon>Acalyphoideae</taxon>
        <taxon>Acalypheae</taxon>
        <taxon>Ricinus</taxon>
    </lineage>
</organism>
<protein>
    <submittedName>
        <fullName evidence="2">Uncharacterized protein</fullName>
    </submittedName>
</protein>
<dbReference type="EMBL" id="EQ973875">
    <property type="protein sequence ID" value="EEF41069.1"/>
    <property type="molecule type" value="Genomic_DNA"/>
</dbReference>
<evidence type="ECO:0000256" key="1">
    <source>
        <dbReference type="SAM" id="MobiDB-lite"/>
    </source>
</evidence>
<dbReference type="AlphaFoldDB" id="B9S5M6"/>
<dbReference type="Proteomes" id="UP000008311">
    <property type="component" value="Unassembled WGS sequence"/>
</dbReference>
<sequence length="105" mass="12176">MDDLYNNRHRNQLLEETFEFNEDDSLMKSGDGNHDNPYAMNNKEGREDESNVDGREDTHVLDFEKDEIENNFAEDSNDSMNHDDVDVVNEIEGNNYLNFAEGSKP</sequence>
<name>B9S5M6_RICCO</name>
<evidence type="ECO:0000313" key="2">
    <source>
        <dbReference type="EMBL" id="EEF41069.1"/>
    </source>
</evidence>
<reference evidence="3" key="1">
    <citation type="journal article" date="2010" name="Nat. Biotechnol.">
        <title>Draft genome sequence of the oilseed species Ricinus communis.</title>
        <authorList>
            <person name="Chan A.P."/>
            <person name="Crabtree J."/>
            <person name="Zhao Q."/>
            <person name="Lorenzi H."/>
            <person name="Orvis J."/>
            <person name="Puiu D."/>
            <person name="Melake-Berhan A."/>
            <person name="Jones K.M."/>
            <person name="Redman J."/>
            <person name="Chen G."/>
            <person name="Cahoon E.B."/>
            <person name="Gedil M."/>
            <person name="Stanke M."/>
            <person name="Haas B.J."/>
            <person name="Wortman J.R."/>
            <person name="Fraser-Liggett C.M."/>
            <person name="Ravel J."/>
            <person name="Rabinowicz P.D."/>
        </authorList>
    </citation>
    <scope>NUCLEOTIDE SEQUENCE [LARGE SCALE GENOMIC DNA]</scope>
    <source>
        <strain evidence="3">cv. Hale</strain>
    </source>
</reference>
<gene>
    <name evidence="2" type="ORF">RCOM_0755890</name>
</gene>